<accession>A0AAJ8BUH0</accession>
<reference evidence="1" key="1">
    <citation type="submission" date="2025-02" db="EMBL/GenBank/DDBJ databases">
        <authorList>
            <consortium name="NCBI Genome Project"/>
        </authorList>
    </citation>
    <scope>NUCLEOTIDE SEQUENCE</scope>
</reference>
<dbReference type="GeneID" id="84593140"/>
<gene>
    <name evidence="1" type="ORF">An15g02950</name>
</gene>
<protein>
    <submittedName>
        <fullName evidence="1">Uncharacterized protein</fullName>
    </submittedName>
</protein>
<dbReference type="VEuPathDB" id="FungiDB:An15g02950"/>
<proteinExistence type="predicted"/>
<dbReference type="KEGG" id="ang:An15g02950"/>
<dbReference type="RefSeq" id="XP_059602490.1">
    <property type="nucleotide sequence ID" value="XM_059744566.1"/>
</dbReference>
<organism evidence="1">
    <name type="scientific">Aspergillus niger</name>
    <dbReference type="NCBI Taxonomy" id="5061"/>
    <lineage>
        <taxon>Eukaryota</taxon>
        <taxon>Fungi</taxon>
        <taxon>Dikarya</taxon>
        <taxon>Ascomycota</taxon>
        <taxon>Pezizomycotina</taxon>
        <taxon>Eurotiomycetes</taxon>
        <taxon>Eurotiomycetidae</taxon>
        <taxon>Eurotiales</taxon>
        <taxon>Aspergillaceae</taxon>
        <taxon>Aspergillus</taxon>
        <taxon>Aspergillus subgen. Circumdati</taxon>
    </lineage>
</organism>
<dbReference type="AlphaFoldDB" id="A0AAJ8BUH0"/>
<reference evidence="1" key="2">
    <citation type="submission" date="2025-08" db="UniProtKB">
        <authorList>
            <consortium name="RefSeq"/>
        </authorList>
    </citation>
    <scope>IDENTIFICATION</scope>
</reference>
<sequence length="261" mass="28285">MDRKGVDSRKWVNALPVMRYPIQATITNPSSEDDQGANERHHQTILTGLSAGVSSDQELVTSCHSSCVLCAPFQKRVGEQRGAGLVPCVHGQQGQTAPWKRSTTGQEATNYGQIRIPLIVDHYPFESSRSITSNGSEDERPARPITRWNVDARNLGCKPRGCGNSLTPETGKDTLPSANGLLSLTVFAALSGEADGRRSLETGPTFCPDRSFPLVDAAVLSIPKHEGHHPCSPQAPSYDDASQTFHGGIDTHLEVRKIKLH</sequence>
<name>A0AAJ8BUH0_ASPNG</name>
<evidence type="ECO:0000313" key="1">
    <source>
        <dbReference type="RefSeq" id="XP_059602490.1"/>
    </source>
</evidence>